<keyword evidence="1" id="KW-0472">Membrane</keyword>
<dbReference type="InterPro" id="IPR018786">
    <property type="entry name" value="Mit_KHE1"/>
</dbReference>
<dbReference type="PANTHER" id="PTHR28062:SF1">
    <property type="entry name" value="TRANSMEMBRANE PROTEIN"/>
    <property type="match status" value="1"/>
</dbReference>
<keyword evidence="1" id="KW-1133">Transmembrane helix</keyword>
<proteinExistence type="predicted"/>
<name>A0A146FTI9_ASPKA</name>
<reference evidence="3" key="2">
    <citation type="submission" date="2016-02" db="EMBL/GenBank/DDBJ databases">
        <title>Genome sequencing of Aspergillus luchuensis NBRC 4314.</title>
        <authorList>
            <person name="Yamada O."/>
        </authorList>
    </citation>
    <scope>NUCLEOTIDE SEQUENCE [LARGE SCALE GENOMIC DNA]</scope>
    <source>
        <strain evidence="3">RIB 2604</strain>
    </source>
</reference>
<feature type="transmembrane region" description="Helical" evidence="1">
    <location>
        <begin position="129"/>
        <end position="153"/>
    </location>
</feature>
<dbReference type="EMBL" id="BCWF01000025">
    <property type="protein sequence ID" value="GAT28529.1"/>
    <property type="molecule type" value="Genomic_DNA"/>
</dbReference>
<protein>
    <recommendedName>
        <fullName evidence="4">Mitochondrial K+-H+ exchange-related-domain-containing protein</fullName>
    </recommendedName>
</protein>
<gene>
    <name evidence="2" type="ORF">RIB2604_02601700</name>
</gene>
<comment type="caution">
    <text evidence="2">The sequence shown here is derived from an EMBL/GenBank/DDBJ whole genome shotgun (WGS) entry which is preliminary data.</text>
</comment>
<evidence type="ECO:0000313" key="2">
    <source>
        <dbReference type="EMBL" id="GAT28529.1"/>
    </source>
</evidence>
<dbReference type="GO" id="GO:1902600">
    <property type="term" value="P:proton transmembrane transport"/>
    <property type="evidence" value="ECO:0007669"/>
    <property type="project" value="TreeGrafter"/>
</dbReference>
<dbReference type="Pfam" id="PF10173">
    <property type="entry name" value="Mit_KHE1"/>
    <property type="match status" value="2"/>
</dbReference>
<evidence type="ECO:0000313" key="3">
    <source>
        <dbReference type="Proteomes" id="UP000075230"/>
    </source>
</evidence>
<dbReference type="VEuPathDB" id="FungiDB:ASPFODRAFT_44100"/>
<reference evidence="2 3" key="1">
    <citation type="journal article" date="2016" name="DNA Res.">
        <title>Genome sequence of Aspergillus luchuensis NBRC 4314.</title>
        <authorList>
            <person name="Yamada O."/>
            <person name="Machida M."/>
            <person name="Hosoyama A."/>
            <person name="Goto M."/>
            <person name="Takahashi T."/>
            <person name="Futagami T."/>
            <person name="Yamagata Y."/>
            <person name="Takeuchi M."/>
            <person name="Kobayashi T."/>
            <person name="Koike H."/>
            <person name="Abe K."/>
            <person name="Asai K."/>
            <person name="Arita M."/>
            <person name="Fujita N."/>
            <person name="Fukuda K."/>
            <person name="Higa K."/>
            <person name="Horikawa H."/>
            <person name="Ishikawa T."/>
            <person name="Jinno K."/>
            <person name="Kato Y."/>
            <person name="Kirimura K."/>
            <person name="Mizutani O."/>
            <person name="Nakasone K."/>
            <person name="Sano M."/>
            <person name="Shiraishi Y."/>
            <person name="Tsukahara M."/>
            <person name="Gomi K."/>
        </authorList>
    </citation>
    <scope>NUCLEOTIDE SEQUENCE [LARGE SCALE GENOMIC DNA]</scope>
    <source>
        <strain evidence="2 3">RIB 2604</strain>
    </source>
</reference>
<dbReference type="AlphaFoldDB" id="A0A146FTI9"/>
<organism evidence="2 3">
    <name type="scientific">Aspergillus kawachii</name>
    <name type="common">White koji mold</name>
    <name type="synonym">Aspergillus awamori var. kawachi</name>
    <dbReference type="NCBI Taxonomy" id="1069201"/>
    <lineage>
        <taxon>Eukaryota</taxon>
        <taxon>Fungi</taxon>
        <taxon>Dikarya</taxon>
        <taxon>Ascomycota</taxon>
        <taxon>Pezizomycotina</taxon>
        <taxon>Eurotiomycetes</taxon>
        <taxon>Eurotiomycetidae</taxon>
        <taxon>Eurotiales</taxon>
        <taxon>Aspergillaceae</taxon>
        <taxon>Aspergillus</taxon>
        <taxon>Aspergillus subgen. Circumdati</taxon>
    </lineage>
</organism>
<dbReference type="GO" id="GO:0005743">
    <property type="term" value="C:mitochondrial inner membrane"/>
    <property type="evidence" value="ECO:0007669"/>
    <property type="project" value="TreeGrafter"/>
</dbReference>
<sequence>MRLFVIPISTRQALIYARPLRRGPSQKPSIHDRVIQKAAETWAKWEEADKGWKKHLVSWGNRVQQRIPYQEWGLKSIPSLAAVRRLDESYGAKKVDVLFPGNAIRPEKLQKMLQAIATERQDLHRRRMWLSLLATPLTAPVGLIPLYGALLIYPDVNGLLDPVPNVPFFYLVYRAWSHGRAQALNGSKHLEFLLEKNLLNPISYPGLEELYAKRVSYALENTGVDKPIAEMVEDVEKSDDKLLLRMTDAKKLASILEAPDLALEAERAIIQVEEKLKADAKKDAEDGASEKKDT</sequence>
<dbReference type="PANTHER" id="PTHR28062">
    <property type="entry name" value="K+-H+ EXCHANGE-LIKE PROTEIN"/>
    <property type="match status" value="1"/>
</dbReference>
<dbReference type="GO" id="GO:0006813">
    <property type="term" value="P:potassium ion transport"/>
    <property type="evidence" value="ECO:0007669"/>
    <property type="project" value="TreeGrafter"/>
</dbReference>
<evidence type="ECO:0000256" key="1">
    <source>
        <dbReference type="SAM" id="Phobius"/>
    </source>
</evidence>
<evidence type="ECO:0008006" key="4">
    <source>
        <dbReference type="Google" id="ProtNLM"/>
    </source>
</evidence>
<keyword evidence="1" id="KW-0812">Transmembrane</keyword>
<accession>A0A146FTI9</accession>
<dbReference type="Proteomes" id="UP000075230">
    <property type="component" value="Unassembled WGS sequence"/>
</dbReference>